<dbReference type="AlphaFoldDB" id="A0A1W2E4E3"/>
<dbReference type="PANTHER" id="PTHR40396:SF1">
    <property type="entry name" value="ATPASE AAA-TYPE CORE DOMAIN-CONTAINING PROTEIN"/>
    <property type="match status" value="1"/>
</dbReference>
<evidence type="ECO:0000259" key="1">
    <source>
        <dbReference type="Pfam" id="PF13304"/>
    </source>
</evidence>
<dbReference type="GO" id="GO:0005524">
    <property type="term" value="F:ATP binding"/>
    <property type="evidence" value="ECO:0007669"/>
    <property type="project" value="InterPro"/>
</dbReference>
<gene>
    <name evidence="2" type="ORF">SAMN05660733_03660</name>
</gene>
<dbReference type="OrthoDB" id="9809324at2"/>
<dbReference type="SUPFAM" id="SSF52540">
    <property type="entry name" value="P-loop containing nucleoside triphosphate hydrolases"/>
    <property type="match status" value="1"/>
</dbReference>
<dbReference type="InterPro" id="IPR003959">
    <property type="entry name" value="ATPase_AAA_core"/>
</dbReference>
<keyword evidence="3" id="KW-1185">Reference proteome</keyword>
<feature type="domain" description="ATPase AAA-type core" evidence="1">
    <location>
        <begin position="34"/>
        <end position="354"/>
    </location>
</feature>
<organism evidence="2 3">
    <name type="scientific">Lentzea albidocapillata</name>
    <dbReference type="NCBI Taxonomy" id="40571"/>
    <lineage>
        <taxon>Bacteria</taxon>
        <taxon>Bacillati</taxon>
        <taxon>Actinomycetota</taxon>
        <taxon>Actinomycetes</taxon>
        <taxon>Pseudonocardiales</taxon>
        <taxon>Pseudonocardiaceae</taxon>
        <taxon>Lentzea</taxon>
    </lineage>
</organism>
<dbReference type="GO" id="GO:0016887">
    <property type="term" value="F:ATP hydrolysis activity"/>
    <property type="evidence" value="ECO:0007669"/>
    <property type="project" value="InterPro"/>
</dbReference>
<protein>
    <recommendedName>
        <fullName evidence="1">ATPase AAA-type core domain-containing protein</fullName>
    </recommendedName>
</protein>
<dbReference type="PANTHER" id="PTHR40396">
    <property type="entry name" value="ATPASE-LIKE PROTEIN"/>
    <property type="match status" value="1"/>
</dbReference>
<dbReference type="InterPro" id="IPR027417">
    <property type="entry name" value="P-loop_NTPase"/>
</dbReference>
<dbReference type="EMBL" id="FWYC01000008">
    <property type="protein sequence ID" value="SMD04337.1"/>
    <property type="molecule type" value="Genomic_DNA"/>
</dbReference>
<dbReference type="STRING" id="40571.SAMN05660733_03660"/>
<dbReference type="Gene3D" id="3.40.50.300">
    <property type="entry name" value="P-loop containing nucleotide triphosphate hydrolases"/>
    <property type="match status" value="2"/>
</dbReference>
<dbReference type="Pfam" id="PF13304">
    <property type="entry name" value="AAA_21"/>
    <property type="match status" value="1"/>
</dbReference>
<evidence type="ECO:0000313" key="2">
    <source>
        <dbReference type="EMBL" id="SMD04337.1"/>
    </source>
</evidence>
<dbReference type="eggNOG" id="COG1106">
    <property type="taxonomic scope" value="Bacteria"/>
</dbReference>
<name>A0A1W2E4E3_9PSEU</name>
<reference evidence="3" key="1">
    <citation type="submission" date="2017-04" db="EMBL/GenBank/DDBJ databases">
        <authorList>
            <person name="Varghese N."/>
            <person name="Submissions S."/>
        </authorList>
    </citation>
    <scope>NUCLEOTIDE SEQUENCE [LARGE SCALE GENOMIC DNA]</scope>
    <source>
        <strain evidence="3">DSM 44073</strain>
    </source>
</reference>
<evidence type="ECO:0000313" key="3">
    <source>
        <dbReference type="Proteomes" id="UP000192840"/>
    </source>
</evidence>
<proteinExistence type="predicted"/>
<dbReference type="Proteomes" id="UP000192840">
    <property type="component" value="Unassembled WGS sequence"/>
</dbReference>
<accession>A0A1W2E4E3</accession>
<sequence>MLRSFRLGNHRSFRDEHELLLMPAYSKDRDVLPVAAIYGANASGKSNLLDGLRFMADAVRDSFAVWTPEGGVPRRAFKLDDSPGRPSVYVVELIESGIRYTYGFEVDDRRVQEEWLYSYPEKRKRVLFERSGGDIKLGTAVAEGTGKGDALKGLLRPNSLFLSLGAQSGLDAVLPVQRWFANKLVFRDDEPSTFDHATIARFLASSDGLTEQFVSLLKIADLGITGIEYNVTPMPDDDVVSAVAHELKNDFSVERVREMLEGMVRNSDRVRLTHGPKSRTFEIGEESAGTLSWLMLLPTVLRMLRDGGVLAIDEIDASLHPRVTAALVGLFRSTEANVGGAQLVFTTHDASLLSPVLGDEVLTREDVWFVDKNPDGASDLYPLTDFKPRKEGENLERRYLGGSYGAVPDVQTETFVSALLRGVDGAA</sequence>